<dbReference type="Pfam" id="PF09826">
    <property type="entry name" value="Beta_propel"/>
    <property type="match status" value="1"/>
</dbReference>
<evidence type="ECO:0000313" key="2">
    <source>
        <dbReference type="EMBL" id="PIR04166.1"/>
    </source>
</evidence>
<feature type="compositionally biased region" description="Polar residues" evidence="1">
    <location>
        <begin position="30"/>
        <end position="51"/>
    </location>
</feature>
<accession>A0A2H0N7S4</accession>
<proteinExistence type="predicted"/>
<evidence type="ECO:0008006" key="4">
    <source>
        <dbReference type="Google" id="ProtNLM"/>
    </source>
</evidence>
<dbReference type="Proteomes" id="UP000229600">
    <property type="component" value="Unassembled WGS sequence"/>
</dbReference>
<name>A0A2H0N7S4_9BACT</name>
<dbReference type="PROSITE" id="PS51257">
    <property type="entry name" value="PROKAR_LIPOPROTEIN"/>
    <property type="match status" value="1"/>
</dbReference>
<dbReference type="AlphaFoldDB" id="A0A2H0N7S4"/>
<dbReference type="EMBL" id="PCWN01000007">
    <property type="protein sequence ID" value="PIR04166.1"/>
    <property type="molecule type" value="Genomic_DNA"/>
</dbReference>
<gene>
    <name evidence="2" type="ORF">COV59_03200</name>
</gene>
<organism evidence="2 3">
    <name type="scientific">Candidatus Magasanikbacteria bacterium CG11_big_fil_rev_8_21_14_0_20_39_34</name>
    <dbReference type="NCBI Taxonomy" id="1974653"/>
    <lineage>
        <taxon>Bacteria</taxon>
        <taxon>Candidatus Magasanikiibacteriota</taxon>
    </lineage>
</organism>
<feature type="region of interest" description="Disordered" evidence="1">
    <location>
        <begin position="27"/>
        <end position="51"/>
    </location>
</feature>
<protein>
    <recommendedName>
        <fullName evidence="4">Copper amine oxidase-like N-terminal domain-containing protein</fullName>
    </recommendedName>
</protein>
<dbReference type="InterPro" id="IPR019198">
    <property type="entry name" value="Beta_propeller_containing"/>
</dbReference>
<sequence length="755" mass="84771">MYKKYIPFLLFATLFLGGCSMSWKMGSVTPAPSSQKPGSETTQQPTNGNLTSQSLDQELQKQGTLKKFKDLGELAMFLKNNEPSALGGGMGAGGSMKMETMAMAAPMMNDAVAGAPVPMPTAANTSDYSQTNVQVQGVDESDIIKTDGKYVYAVVKNDLFILDAYPAENAQILSKIAFRSRPQELYISGDRLVVFGSDTQFQPIETSKSFAPWGQSQYTFFKVFDISDKKNPKQIKDMDLEGNYNNSRMIGNYVYFVTDKYNSFYGGGPRPLLPEMIVNGEKTVMDCNDKPNCLLPEVYYFDVPYNNLNYVTVSAINIVNPDMPVSANVFLLPWQQNMYVSENAMYLTHTKYLDESEIEFEVSKTLFFPLLNAEDKLKVQKIESVEKFILSDWEKRDKIRQILYAYADSQTPEQQKTLQDQFDTMMREKYSKLIGEIEKTVVHKIALQDGQIHFEKTGEVPGSVLNQFSMDESGGYFRIATTRGNLWSQYLTDEEKKSFSNLYVLDADMKIVGSLTNLAPEERIYSVRFMQNRAYMTTFEQVDPLFVIDLLDPKAPKVLGKLKVPGFSNYLHPYDENTLIGIGKDTMQNSYGSVVTKGIKISLFDVSDVSNPKEKTTATLGDGGSDSIALYDHKAFLFSKEKNLLAIPVSLRESIGGESWGKLTFSGAAVFEITADKIELKGKIDHSDGGAPAESDFFWGYNYYDNNVLRSLYIGDVLYTFSNIYLKAHALSDLSEISKIELKKDKNQPDFEVVN</sequence>
<comment type="caution">
    <text evidence="2">The sequence shown here is derived from an EMBL/GenBank/DDBJ whole genome shotgun (WGS) entry which is preliminary data.</text>
</comment>
<evidence type="ECO:0000313" key="3">
    <source>
        <dbReference type="Proteomes" id="UP000229600"/>
    </source>
</evidence>
<reference evidence="2 3" key="1">
    <citation type="submission" date="2017-09" db="EMBL/GenBank/DDBJ databases">
        <title>Depth-based differentiation of microbial function through sediment-hosted aquifers and enrichment of novel symbionts in the deep terrestrial subsurface.</title>
        <authorList>
            <person name="Probst A.J."/>
            <person name="Ladd B."/>
            <person name="Jarett J.K."/>
            <person name="Geller-Mcgrath D.E."/>
            <person name="Sieber C.M."/>
            <person name="Emerson J.B."/>
            <person name="Anantharaman K."/>
            <person name="Thomas B.C."/>
            <person name="Malmstrom R."/>
            <person name="Stieglmeier M."/>
            <person name="Klingl A."/>
            <person name="Woyke T."/>
            <person name="Ryan C.M."/>
            <person name="Banfield J.F."/>
        </authorList>
    </citation>
    <scope>NUCLEOTIDE SEQUENCE [LARGE SCALE GENOMIC DNA]</scope>
    <source>
        <strain evidence="2">CG11_big_fil_rev_8_21_14_0_20_39_34</strain>
    </source>
</reference>
<evidence type="ECO:0000256" key="1">
    <source>
        <dbReference type="SAM" id="MobiDB-lite"/>
    </source>
</evidence>